<accession>A0A1Y1UV01</accession>
<dbReference type="STRING" id="1754191.A0A1Y1UV01"/>
<protein>
    <submittedName>
        <fullName evidence="2">Purine and uridine phosphorylase</fullName>
    </submittedName>
</protein>
<dbReference type="Proteomes" id="UP000193719">
    <property type="component" value="Unassembled WGS sequence"/>
</dbReference>
<dbReference type="GO" id="GO:0006218">
    <property type="term" value="P:uridine catabolic process"/>
    <property type="evidence" value="ECO:0007669"/>
    <property type="project" value="TreeGrafter"/>
</dbReference>
<feature type="domain" description="Nucleoside phosphorylase" evidence="1">
    <location>
        <begin position="84"/>
        <end position="256"/>
    </location>
</feature>
<dbReference type="CDD" id="cd17769">
    <property type="entry name" value="NP_TgUP-like"/>
    <property type="match status" value="1"/>
</dbReference>
<dbReference type="GO" id="GO:0005829">
    <property type="term" value="C:cytosol"/>
    <property type="evidence" value="ECO:0007669"/>
    <property type="project" value="TreeGrafter"/>
</dbReference>
<gene>
    <name evidence="2" type="ORF">BCR36DRAFT_587744</name>
</gene>
<sequence>MTDSNKIYSHIYSSANFPLEDNGRTYHVSTKPGEVANRVVTVGDHYRAFQIAEFFDNVTKEDLDVQDPGPYEIKKPHLFMYMSKRKFLTITGTYQGVPVSVVAICMGLPMMDFFIRETRHVVKGPMAIIRFGSCGTIKDIETGSIAVATGAFMVSRNYNYFINKNEESPYLISDACSGDKELQELLYKNLKKECKNENIKIIKGLNGSADSFYSSQARHDNNFIDCNDQLFDDIRKKHPNCITLEMETFGLFHLAKCSSSTYHKKEEEEKPASKKVKLSNNNEIKAAATTMIFANRVNNTFISTEKVPILQDKMIKSILDSLIQINLGDEKNLQPVEGSVWENMVKNFKN</sequence>
<dbReference type="InterPro" id="IPR035994">
    <property type="entry name" value="Nucleoside_phosphorylase_sf"/>
</dbReference>
<dbReference type="SUPFAM" id="SSF53167">
    <property type="entry name" value="Purine and uridine phosphorylases"/>
    <property type="match status" value="1"/>
</dbReference>
<evidence type="ECO:0000313" key="2">
    <source>
        <dbReference type="EMBL" id="ORX41806.1"/>
    </source>
</evidence>
<reference evidence="2 3" key="1">
    <citation type="submission" date="2016-08" db="EMBL/GenBank/DDBJ databases">
        <title>Genomes of anaerobic fungi encode conserved fungal cellulosomes for biomass hydrolysis.</title>
        <authorList>
            <consortium name="DOE Joint Genome Institute"/>
            <person name="Haitjema C.H."/>
            <person name="Gilmore S.P."/>
            <person name="Henske J.K."/>
            <person name="Solomon K.V."/>
            <person name="De Groot R."/>
            <person name="Kuo A."/>
            <person name="Mondo S.J."/>
            <person name="Salamov A.A."/>
            <person name="Labutti K."/>
            <person name="Zhao Z."/>
            <person name="Chiniquy J."/>
            <person name="Barry K."/>
            <person name="Brewer H.M."/>
            <person name="Purvine S.O."/>
            <person name="Wright A.T."/>
            <person name="Boxma B."/>
            <person name="Van Alen T."/>
            <person name="Hackstein J.H."/>
            <person name="Baker S.E."/>
            <person name="Grigoriev I.V."/>
            <person name="O'Malley M.A."/>
        </authorList>
    </citation>
    <scope>NUCLEOTIDE SEQUENCE [LARGE SCALE GENOMIC DNA]</scope>
    <source>
        <strain evidence="3">finn</strain>
    </source>
</reference>
<dbReference type="OrthoDB" id="416752at2759"/>
<dbReference type="Pfam" id="PF01048">
    <property type="entry name" value="PNP_UDP_1"/>
    <property type="match status" value="1"/>
</dbReference>
<dbReference type="AlphaFoldDB" id="A0A1Y1UV01"/>
<reference evidence="2 3" key="2">
    <citation type="submission" date="2016-08" db="EMBL/GenBank/DDBJ databases">
        <title>Pervasive Adenine N6-methylation of Active Genes in Fungi.</title>
        <authorList>
            <consortium name="DOE Joint Genome Institute"/>
            <person name="Mondo S.J."/>
            <person name="Dannebaum R.O."/>
            <person name="Kuo R.C."/>
            <person name="Labutti K."/>
            <person name="Haridas S."/>
            <person name="Kuo A."/>
            <person name="Salamov A."/>
            <person name="Ahrendt S.R."/>
            <person name="Lipzen A."/>
            <person name="Sullivan W."/>
            <person name="Andreopoulos W.B."/>
            <person name="Clum A."/>
            <person name="Lindquist E."/>
            <person name="Daum C."/>
            <person name="Ramamoorthy G.K."/>
            <person name="Gryganskyi A."/>
            <person name="Culley D."/>
            <person name="Magnuson J.K."/>
            <person name="James T.Y."/>
            <person name="O'Malley M.A."/>
            <person name="Stajich J.E."/>
            <person name="Spatafora J.W."/>
            <person name="Visel A."/>
            <person name="Grigoriev I.V."/>
        </authorList>
    </citation>
    <scope>NUCLEOTIDE SEQUENCE [LARGE SCALE GENOMIC DNA]</scope>
    <source>
        <strain evidence="3">finn</strain>
    </source>
</reference>
<evidence type="ECO:0000259" key="1">
    <source>
        <dbReference type="Pfam" id="PF01048"/>
    </source>
</evidence>
<dbReference type="InterPro" id="IPR000845">
    <property type="entry name" value="Nucleoside_phosphorylase_d"/>
</dbReference>
<name>A0A1Y1UV01_9FUNG</name>
<proteinExistence type="predicted"/>
<keyword evidence="3" id="KW-1185">Reference proteome</keyword>
<dbReference type="PANTHER" id="PTHR43691:SF14">
    <property type="entry name" value="URIDINE PHOSPHORYLASE"/>
    <property type="match status" value="1"/>
</dbReference>
<organism evidence="2 3">
    <name type="scientific">Piromyces finnis</name>
    <dbReference type="NCBI Taxonomy" id="1754191"/>
    <lineage>
        <taxon>Eukaryota</taxon>
        <taxon>Fungi</taxon>
        <taxon>Fungi incertae sedis</taxon>
        <taxon>Chytridiomycota</taxon>
        <taxon>Chytridiomycota incertae sedis</taxon>
        <taxon>Neocallimastigomycetes</taxon>
        <taxon>Neocallimastigales</taxon>
        <taxon>Neocallimastigaceae</taxon>
        <taxon>Piromyces</taxon>
    </lineage>
</organism>
<dbReference type="GO" id="GO:0004850">
    <property type="term" value="F:uridine phosphorylase activity"/>
    <property type="evidence" value="ECO:0007669"/>
    <property type="project" value="TreeGrafter"/>
</dbReference>
<dbReference type="EMBL" id="MCFH01000078">
    <property type="protein sequence ID" value="ORX41806.1"/>
    <property type="molecule type" value="Genomic_DNA"/>
</dbReference>
<evidence type="ECO:0000313" key="3">
    <source>
        <dbReference type="Proteomes" id="UP000193719"/>
    </source>
</evidence>
<dbReference type="PANTHER" id="PTHR43691">
    <property type="entry name" value="URIDINE PHOSPHORYLASE"/>
    <property type="match status" value="1"/>
</dbReference>
<comment type="caution">
    <text evidence="2">The sequence shown here is derived from an EMBL/GenBank/DDBJ whole genome shotgun (WGS) entry which is preliminary data.</text>
</comment>
<dbReference type="Gene3D" id="3.40.50.1580">
    <property type="entry name" value="Nucleoside phosphorylase domain"/>
    <property type="match status" value="1"/>
</dbReference>